<gene>
    <name evidence="2" type="ORF">CINCED_3A003513</name>
</gene>
<evidence type="ECO:0000256" key="1">
    <source>
        <dbReference type="SAM" id="SignalP"/>
    </source>
</evidence>
<evidence type="ECO:0000313" key="2">
    <source>
        <dbReference type="EMBL" id="VVC44737.1"/>
    </source>
</evidence>
<feature type="chain" id="PRO_5022824787" evidence="1">
    <location>
        <begin position="21"/>
        <end position="160"/>
    </location>
</feature>
<dbReference type="AlphaFoldDB" id="A0A5E4NLS9"/>
<keyword evidence="3" id="KW-1185">Reference proteome</keyword>
<sequence>MCRLPYVASIVFAFSSVSLTSTSDTAGSGVEINVTACTRLTVIISPDNYMQCLQYYGRCLELGAEIPYDHRYYDAVRRNVAESRRGFSARRDVLPAVHRVVYDRSNLYLQRIGRVVYEHETCAKTVHRELTRERANTPTPEDRFYFSPWLDVCPVLCLLW</sequence>
<dbReference type="Proteomes" id="UP000325440">
    <property type="component" value="Unassembled WGS sequence"/>
</dbReference>
<reference evidence="2 3" key="1">
    <citation type="submission" date="2019-08" db="EMBL/GenBank/DDBJ databases">
        <authorList>
            <person name="Alioto T."/>
            <person name="Alioto T."/>
            <person name="Gomez Garrido J."/>
        </authorList>
    </citation>
    <scope>NUCLEOTIDE SEQUENCE [LARGE SCALE GENOMIC DNA]</scope>
</reference>
<keyword evidence="1" id="KW-0732">Signal</keyword>
<protein>
    <submittedName>
        <fullName evidence="2">Uncharacterized protein</fullName>
    </submittedName>
</protein>
<dbReference type="EMBL" id="CABPRJ010002386">
    <property type="protein sequence ID" value="VVC44737.1"/>
    <property type="molecule type" value="Genomic_DNA"/>
</dbReference>
<evidence type="ECO:0000313" key="3">
    <source>
        <dbReference type="Proteomes" id="UP000325440"/>
    </source>
</evidence>
<proteinExistence type="predicted"/>
<accession>A0A5E4NLS9</accession>
<feature type="signal peptide" evidence="1">
    <location>
        <begin position="1"/>
        <end position="20"/>
    </location>
</feature>
<name>A0A5E4NLS9_9HEMI</name>
<organism evidence="2 3">
    <name type="scientific">Cinara cedri</name>
    <dbReference type="NCBI Taxonomy" id="506608"/>
    <lineage>
        <taxon>Eukaryota</taxon>
        <taxon>Metazoa</taxon>
        <taxon>Ecdysozoa</taxon>
        <taxon>Arthropoda</taxon>
        <taxon>Hexapoda</taxon>
        <taxon>Insecta</taxon>
        <taxon>Pterygota</taxon>
        <taxon>Neoptera</taxon>
        <taxon>Paraneoptera</taxon>
        <taxon>Hemiptera</taxon>
        <taxon>Sternorrhyncha</taxon>
        <taxon>Aphidomorpha</taxon>
        <taxon>Aphidoidea</taxon>
        <taxon>Aphididae</taxon>
        <taxon>Lachninae</taxon>
        <taxon>Cinara</taxon>
    </lineage>
</organism>